<feature type="chain" id="PRO_5010694032" description="Lipid/polyisoprenoid-binding YceI-like domain-containing protein" evidence="2">
    <location>
        <begin position="22"/>
        <end position="233"/>
    </location>
</feature>
<dbReference type="InterPro" id="IPR007372">
    <property type="entry name" value="Lipid/polyisoprenoid-bd_YceI"/>
</dbReference>
<keyword evidence="2" id="KW-0732">Signal</keyword>
<dbReference type="Gene3D" id="2.40.128.110">
    <property type="entry name" value="Lipid/polyisoprenoid-binding, YceI-like"/>
    <property type="match status" value="1"/>
</dbReference>
<organism evidence="4 5">
    <name type="scientific">Thioalkalivibrio denitrificans</name>
    <dbReference type="NCBI Taxonomy" id="108003"/>
    <lineage>
        <taxon>Bacteria</taxon>
        <taxon>Pseudomonadati</taxon>
        <taxon>Pseudomonadota</taxon>
        <taxon>Gammaproteobacteria</taxon>
        <taxon>Chromatiales</taxon>
        <taxon>Ectothiorhodospiraceae</taxon>
        <taxon>Thioalkalivibrio</taxon>
    </lineage>
</organism>
<feature type="signal peptide" evidence="2">
    <location>
        <begin position="1"/>
        <end position="21"/>
    </location>
</feature>
<evidence type="ECO:0000256" key="1">
    <source>
        <dbReference type="SAM" id="MobiDB-lite"/>
    </source>
</evidence>
<dbReference type="PROSITE" id="PS51257">
    <property type="entry name" value="PROKAR_LIPOPROTEIN"/>
    <property type="match status" value="1"/>
</dbReference>
<dbReference type="STRING" id="108003.B1C78_15500"/>
<evidence type="ECO:0000259" key="3">
    <source>
        <dbReference type="SMART" id="SM00867"/>
    </source>
</evidence>
<dbReference type="EMBL" id="MVBK01000110">
    <property type="protein sequence ID" value="OOG22197.1"/>
    <property type="molecule type" value="Genomic_DNA"/>
</dbReference>
<evidence type="ECO:0000256" key="2">
    <source>
        <dbReference type="SAM" id="SignalP"/>
    </source>
</evidence>
<protein>
    <recommendedName>
        <fullName evidence="3">Lipid/polyisoprenoid-binding YceI-like domain-containing protein</fullName>
    </recommendedName>
</protein>
<keyword evidence="5" id="KW-1185">Reference proteome</keyword>
<dbReference type="SMART" id="SM00867">
    <property type="entry name" value="YceI"/>
    <property type="match status" value="1"/>
</dbReference>
<reference evidence="4 5" key="1">
    <citation type="submission" date="2017-02" db="EMBL/GenBank/DDBJ databases">
        <title>Genomic diversity within the haloalkaliphilic genus Thioalkalivibrio.</title>
        <authorList>
            <person name="Ahn A.-C."/>
            <person name="Meier-Kolthoff J."/>
            <person name="Overmars L."/>
            <person name="Richter M."/>
            <person name="Woyke T."/>
            <person name="Sorokin D.Y."/>
            <person name="Muyzer G."/>
        </authorList>
    </citation>
    <scope>NUCLEOTIDE SEQUENCE [LARGE SCALE GENOMIC DNA]</scope>
    <source>
        <strain evidence="4 5">ALJD</strain>
    </source>
</reference>
<sequence>MGKATGLLLAAALLAACQAVPQPPPGPAESRPADPAPVDLPEGRDYRVVSERSEIRIVLYPAGPLARFGHPHVIGGPVIEGRAVVGEALRQSGLRLQIPVRALEVDRPEWRADEGFEPDMPESAVRDTRDNMLSEAVLHADAHPQILIESVDLRGPSWQPDMDVRITLRGVARELTVPVALSVNDDRLIASGRFVILQSDFGIEPFSAMGGRLQVADAVLIRFRILAVAGDGN</sequence>
<dbReference type="Proteomes" id="UP000189462">
    <property type="component" value="Unassembled WGS sequence"/>
</dbReference>
<gene>
    <name evidence="4" type="ORF">B1C78_15500</name>
</gene>
<feature type="domain" description="Lipid/polyisoprenoid-binding YceI-like" evidence="3">
    <location>
        <begin position="45"/>
        <end position="228"/>
    </location>
</feature>
<accession>A0A1V3NAR0</accession>
<dbReference type="Pfam" id="PF04264">
    <property type="entry name" value="YceI"/>
    <property type="match status" value="1"/>
</dbReference>
<dbReference type="InterPro" id="IPR036761">
    <property type="entry name" value="TTHA0802/YceI-like_sf"/>
</dbReference>
<name>A0A1V3NAR0_9GAMM</name>
<evidence type="ECO:0000313" key="4">
    <source>
        <dbReference type="EMBL" id="OOG22197.1"/>
    </source>
</evidence>
<evidence type="ECO:0000313" key="5">
    <source>
        <dbReference type="Proteomes" id="UP000189462"/>
    </source>
</evidence>
<dbReference type="AlphaFoldDB" id="A0A1V3NAR0"/>
<dbReference type="SUPFAM" id="SSF101874">
    <property type="entry name" value="YceI-like"/>
    <property type="match status" value="1"/>
</dbReference>
<comment type="caution">
    <text evidence="4">The sequence shown here is derived from an EMBL/GenBank/DDBJ whole genome shotgun (WGS) entry which is preliminary data.</text>
</comment>
<feature type="region of interest" description="Disordered" evidence="1">
    <location>
        <begin position="21"/>
        <end position="42"/>
    </location>
</feature>
<proteinExistence type="predicted"/>